<dbReference type="GO" id="GO:0003735">
    <property type="term" value="F:structural constituent of ribosome"/>
    <property type="evidence" value="ECO:0007669"/>
    <property type="project" value="InterPro"/>
</dbReference>
<dbReference type="Proteomes" id="UP000653305">
    <property type="component" value="Unassembled WGS sequence"/>
</dbReference>
<comment type="similarity">
    <text evidence="1">Belongs to the eukaryotic ribosomal protein eS8 family.</text>
</comment>
<protein>
    <submittedName>
        <fullName evidence="4">40S ribosomal protein s8</fullName>
    </submittedName>
</protein>
<dbReference type="Gene3D" id="1.10.168.20">
    <property type="entry name" value="Ribosomal protein S8e, subdomain"/>
    <property type="match status" value="1"/>
</dbReference>
<dbReference type="GO" id="GO:0006412">
    <property type="term" value="P:translation"/>
    <property type="evidence" value="ECO:0007669"/>
    <property type="project" value="InterPro"/>
</dbReference>
<dbReference type="InterPro" id="IPR001047">
    <property type="entry name" value="Ribosomal_eS8"/>
</dbReference>
<accession>A0A830C531</accession>
<keyword evidence="3" id="KW-0687">Ribonucleoprotein</keyword>
<reference evidence="4" key="1">
    <citation type="submission" date="2020-07" db="EMBL/GenBank/DDBJ databases">
        <title>Ethylene signaling mediates host invasion by parasitic plants.</title>
        <authorList>
            <person name="Yoshida S."/>
        </authorList>
    </citation>
    <scope>NUCLEOTIDE SEQUENCE</scope>
    <source>
        <strain evidence="4">Okayama</strain>
    </source>
</reference>
<dbReference type="Pfam" id="PF01201">
    <property type="entry name" value="Ribosomal_S8e"/>
    <property type="match status" value="1"/>
</dbReference>
<name>A0A830C531_9LAMI</name>
<keyword evidence="2 4" id="KW-0689">Ribosomal protein</keyword>
<dbReference type="AlphaFoldDB" id="A0A830C531"/>
<dbReference type="PANTHER" id="PTHR10394">
    <property type="entry name" value="40S RIBOSOMAL PROTEIN S8"/>
    <property type="match status" value="1"/>
</dbReference>
<evidence type="ECO:0000256" key="1">
    <source>
        <dbReference type="ARBA" id="ARBA00005257"/>
    </source>
</evidence>
<dbReference type="EMBL" id="BMAC01000339">
    <property type="protein sequence ID" value="GFP94189.1"/>
    <property type="molecule type" value="Genomic_DNA"/>
</dbReference>
<proteinExistence type="inferred from homology"/>
<dbReference type="OrthoDB" id="1703270at2759"/>
<gene>
    <name evidence="4" type="ORF">PHJA_001563400</name>
</gene>
<sequence>MSRSGFVASPFHSARNPNRTYHLLSSDEQRIHDVDSKGVVEYLRALLATNAISEYLSDEQSGRYELRRQPANTKLSSNKTVRRVRVRGGNVKWRALRLDTVDAALFKQWYLQHYGVEIGRKKKIAAKKNGEETEAAAAAAEEAKKRNHASVAVLTDKNGGNLAAAAVAWNVNTTVEVAVNAKPHNHEESATKIENI</sequence>
<comment type="caution">
    <text evidence="4">The sequence shown here is derived from an EMBL/GenBank/DDBJ whole genome shotgun (WGS) entry which is preliminary data.</text>
</comment>
<evidence type="ECO:0000313" key="5">
    <source>
        <dbReference type="Proteomes" id="UP000653305"/>
    </source>
</evidence>
<evidence type="ECO:0000256" key="3">
    <source>
        <dbReference type="ARBA" id="ARBA00023274"/>
    </source>
</evidence>
<evidence type="ECO:0000256" key="2">
    <source>
        <dbReference type="ARBA" id="ARBA00022980"/>
    </source>
</evidence>
<dbReference type="InterPro" id="IPR042563">
    <property type="entry name" value="Ribosomal_protein_eS8_euk"/>
</dbReference>
<organism evidence="4 5">
    <name type="scientific">Phtheirospermum japonicum</name>
    <dbReference type="NCBI Taxonomy" id="374723"/>
    <lineage>
        <taxon>Eukaryota</taxon>
        <taxon>Viridiplantae</taxon>
        <taxon>Streptophyta</taxon>
        <taxon>Embryophyta</taxon>
        <taxon>Tracheophyta</taxon>
        <taxon>Spermatophyta</taxon>
        <taxon>Magnoliopsida</taxon>
        <taxon>eudicotyledons</taxon>
        <taxon>Gunneridae</taxon>
        <taxon>Pentapetalae</taxon>
        <taxon>asterids</taxon>
        <taxon>lamiids</taxon>
        <taxon>Lamiales</taxon>
        <taxon>Orobanchaceae</taxon>
        <taxon>Orobanchaceae incertae sedis</taxon>
        <taxon>Phtheirospermum</taxon>
    </lineage>
</organism>
<dbReference type="GO" id="GO:0005840">
    <property type="term" value="C:ribosome"/>
    <property type="evidence" value="ECO:0007669"/>
    <property type="project" value="UniProtKB-KW"/>
</dbReference>
<evidence type="ECO:0000313" key="4">
    <source>
        <dbReference type="EMBL" id="GFP94189.1"/>
    </source>
</evidence>
<dbReference type="GO" id="GO:1990904">
    <property type="term" value="C:ribonucleoprotein complex"/>
    <property type="evidence" value="ECO:0007669"/>
    <property type="project" value="UniProtKB-KW"/>
</dbReference>
<keyword evidence="5" id="KW-1185">Reference proteome</keyword>
<dbReference type="InterPro" id="IPR022309">
    <property type="entry name" value="Ribosomal_Se8/biogenesis_NSA2"/>
</dbReference>